<reference evidence="14" key="1">
    <citation type="submission" date="2021-08" db="EMBL/GenBank/DDBJ databases">
        <authorList>
            <person name="Stevens D.C."/>
        </authorList>
    </citation>
    <scope>NUCLEOTIDE SEQUENCE</scope>
    <source>
        <strain evidence="14">DSM 53165</strain>
    </source>
</reference>
<keyword evidence="6 11" id="KW-0028">Amino-acid biosynthesis</keyword>
<dbReference type="SUPFAM" id="SSF55347">
    <property type="entry name" value="Glyceraldehyde-3-phosphate dehydrogenase-like, C-terminal domain"/>
    <property type="match status" value="1"/>
</dbReference>
<keyword evidence="8 11" id="KW-0521">NADP</keyword>
<comment type="similarity">
    <text evidence="3 12">Belongs to the homoserine dehydrogenase family.</text>
</comment>
<keyword evidence="10 11" id="KW-0486">Methionine biosynthesis</keyword>
<accession>A0ABS7U128</accession>
<dbReference type="InterPro" id="IPR005106">
    <property type="entry name" value="Asp/hSer_DH_NAD-bd"/>
</dbReference>
<evidence type="ECO:0000256" key="12">
    <source>
        <dbReference type="RuleBase" id="RU004171"/>
    </source>
</evidence>
<comment type="pathway">
    <text evidence="2 11">Amino-acid biosynthesis; L-methionine biosynthesis via de novo pathway; L-homoserine from L-aspartate: step 3/3.</text>
</comment>
<keyword evidence="9 11" id="KW-0560">Oxidoreductase</keyword>
<dbReference type="PANTHER" id="PTHR43331:SF1">
    <property type="entry name" value="HOMOSERINE DEHYDROGENASE"/>
    <property type="match status" value="1"/>
</dbReference>
<comment type="pathway">
    <text evidence="1 11">Amino-acid biosynthesis; L-threonine biosynthesis; L-threonine from L-aspartate: step 3/5.</text>
</comment>
<name>A0ABS7U128_9BACT</name>
<dbReference type="RefSeq" id="WP_224195781.1">
    <property type="nucleotide sequence ID" value="NZ_JAIRAU010000045.1"/>
</dbReference>
<dbReference type="InterPro" id="IPR019811">
    <property type="entry name" value="HDH_CS"/>
</dbReference>
<comment type="catalytic activity">
    <reaction evidence="11">
        <text>L-homoserine + NADP(+) = L-aspartate 4-semialdehyde + NADPH + H(+)</text>
        <dbReference type="Rhea" id="RHEA:15761"/>
        <dbReference type="ChEBI" id="CHEBI:15378"/>
        <dbReference type="ChEBI" id="CHEBI:57476"/>
        <dbReference type="ChEBI" id="CHEBI:57783"/>
        <dbReference type="ChEBI" id="CHEBI:58349"/>
        <dbReference type="ChEBI" id="CHEBI:537519"/>
        <dbReference type="EC" id="1.1.1.3"/>
    </reaction>
</comment>
<evidence type="ECO:0000256" key="7">
    <source>
        <dbReference type="ARBA" id="ARBA00022697"/>
    </source>
</evidence>
<gene>
    <name evidence="14" type="ORF">K7C98_32850</name>
</gene>
<comment type="caution">
    <text evidence="14">The sequence shown here is derived from an EMBL/GenBank/DDBJ whole genome shotgun (WGS) entry which is preliminary data.</text>
</comment>
<evidence type="ECO:0000256" key="4">
    <source>
        <dbReference type="ARBA" id="ARBA00013213"/>
    </source>
</evidence>
<dbReference type="SUPFAM" id="SSF51735">
    <property type="entry name" value="NAD(P)-binding Rossmann-fold domains"/>
    <property type="match status" value="1"/>
</dbReference>
<proteinExistence type="inferred from homology"/>
<evidence type="ECO:0000256" key="8">
    <source>
        <dbReference type="ARBA" id="ARBA00022857"/>
    </source>
</evidence>
<evidence type="ECO:0000256" key="10">
    <source>
        <dbReference type="ARBA" id="ARBA00023167"/>
    </source>
</evidence>
<dbReference type="Pfam" id="PF01842">
    <property type="entry name" value="ACT"/>
    <property type="match status" value="1"/>
</dbReference>
<dbReference type="InterPro" id="IPR001342">
    <property type="entry name" value="HDH_cat"/>
</dbReference>
<dbReference type="PANTHER" id="PTHR43331">
    <property type="entry name" value="HOMOSERINE DEHYDROGENASE"/>
    <property type="match status" value="1"/>
</dbReference>
<evidence type="ECO:0000256" key="1">
    <source>
        <dbReference type="ARBA" id="ARBA00005056"/>
    </source>
</evidence>
<dbReference type="SUPFAM" id="SSF55021">
    <property type="entry name" value="ACT-like"/>
    <property type="match status" value="1"/>
</dbReference>
<evidence type="ECO:0000256" key="9">
    <source>
        <dbReference type="ARBA" id="ARBA00023002"/>
    </source>
</evidence>
<dbReference type="EC" id="1.1.1.3" evidence="4 11"/>
<dbReference type="PROSITE" id="PS01042">
    <property type="entry name" value="HOMOSER_DHGENASE"/>
    <property type="match status" value="1"/>
</dbReference>
<evidence type="ECO:0000259" key="13">
    <source>
        <dbReference type="PROSITE" id="PS51671"/>
    </source>
</evidence>
<protein>
    <recommendedName>
        <fullName evidence="5 11">Homoserine dehydrogenase</fullName>
        <ecNumber evidence="4 11">1.1.1.3</ecNumber>
    </recommendedName>
</protein>
<evidence type="ECO:0000256" key="11">
    <source>
        <dbReference type="RuleBase" id="RU000579"/>
    </source>
</evidence>
<keyword evidence="7 11" id="KW-0791">Threonine biosynthesis</keyword>
<dbReference type="InterPro" id="IPR036291">
    <property type="entry name" value="NAD(P)-bd_dom_sf"/>
</dbReference>
<dbReference type="Gene3D" id="3.30.70.260">
    <property type="match status" value="1"/>
</dbReference>
<dbReference type="InterPro" id="IPR016204">
    <property type="entry name" value="HDH"/>
</dbReference>
<feature type="domain" description="ACT" evidence="13">
    <location>
        <begin position="356"/>
        <end position="429"/>
    </location>
</feature>
<evidence type="ECO:0000313" key="15">
    <source>
        <dbReference type="Proteomes" id="UP001139031"/>
    </source>
</evidence>
<dbReference type="PIRSF" id="PIRSF000098">
    <property type="entry name" value="Homoser_dehydrog"/>
    <property type="match status" value="1"/>
</dbReference>
<dbReference type="Gene3D" id="3.30.360.10">
    <property type="entry name" value="Dihydrodipicolinate Reductase, domain 2"/>
    <property type="match status" value="1"/>
</dbReference>
<dbReference type="Pfam" id="PF03447">
    <property type="entry name" value="NAD_binding_3"/>
    <property type="match status" value="1"/>
</dbReference>
<organism evidence="14 15">
    <name type="scientific">Nannocystis pusilla</name>
    <dbReference type="NCBI Taxonomy" id="889268"/>
    <lineage>
        <taxon>Bacteria</taxon>
        <taxon>Pseudomonadati</taxon>
        <taxon>Myxococcota</taxon>
        <taxon>Polyangia</taxon>
        <taxon>Nannocystales</taxon>
        <taxon>Nannocystaceae</taxon>
        <taxon>Nannocystis</taxon>
    </lineage>
</organism>
<dbReference type="Pfam" id="PF00742">
    <property type="entry name" value="Homoserine_dh"/>
    <property type="match status" value="1"/>
</dbReference>
<keyword evidence="15" id="KW-1185">Reference proteome</keyword>
<evidence type="ECO:0000256" key="6">
    <source>
        <dbReference type="ARBA" id="ARBA00022605"/>
    </source>
</evidence>
<evidence type="ECO:0000313" key="14">
    <source>
        <dbReference type="EMBL" id="MBZ5714047.1"/>
    </source>
</evidence>
<dbReference type="InterPro" id="IPR045865">
    <property type="entry name" value="ACT-like_dom_sf"/>
</dbReference>
<dbReference type="NCBIfam" id="NF004976">
    <property type="entry name" value="PRK06349.1"/>
    <property type="match status" value="1"/>
</dbReference>
<sequence length="430" mass="44037">MRALGVGILGLGNVGAGTVRLLGEHRARIEARLGASLHIRRVLVRDPARERAVATAPGLLTTDIEAVLGDPEIAVVVELMGGIEPARSYILAALRAGKHVVTANKAVLAERGAEIFAEAARVGRAVVFEGSVAGGIPLLRSLREGLASDRITGLCGIVNGTSNYILDAMTRTGAGFAEALAGAQAAGYAEADPTLDVGGGDAAHKLALLALVAFGVQVDPSTMPTEGISGITAFDIRAAAELGFVIKSLAIGQRDDHGVSLRVHPTLVPRGHVLAGVQGAFNAVLVQSDALGPSLYYGRGAGMMPTAVAVVSDILEVARDILAGLYSGTGPSGQPAIPPATPATLRPLAEVVCAHYLCFRAPHVPGVLGRVAACLGRHGVSIRRMSQETPSDDGSAAMVMLTEPVADGQLAAALDEAALPVTRLRLLPPE</sequence>
<dbReference type="Proteomes" id="UP001139031">
    <property type="component" value="Unassembled WGS sequence"/>
</dbReference>
<dbReference type="InterPro" id="IPR002912">
    <property type="entry name" value="ACT_dom"/>
</dbReference>
<evidence type="ECO:0000256" key="5">
    <source>
        <dbReference type="ARBA" id="ARBA00013376"/>
    </source>
</evidence>
<dbReference type="Gene3D" id="3.40.50.720">
    <property type="entry name" value="NAD(P)-binding Rossmann-like Domain"/>
    <property type="match status" value="1"/>
</dbReference>
<evidence type="ECO:0000256" key="2">
    <source>
        <dbReference type="ARBA" id="ARBA00005062"/>
    </source>
</evidence>
<dbReference type="PROSITE" id="PS51671">
    <property type="entry name" value="ACT"/>
    <property type="match status" value="1"/>
</dbReference>
<evidence type="ECO:0000256" key="3">
    <source>
        <dbReference type="ARBA" id="ARBA00006753"/>
    </source>
</evidence>
<dbReference type="EMBL" id="JAIRAU010000045">
    <property type="protein sequence ID" value="MBZ5714047.1"/>
    <property type="molecule type" value="Genomic_DNA"/>
</dbReference>